<dbReference type="PANTHER" id="PTHR44991:SF1">
    <property type="entry name" value="IMMUNOGLOBULIN SUPERFAMILY MEMBER 5"/>
    <property type="match status" value="1"/>
</dbReference>
<protein>
    <submittedName>
        <fullName evidence="2">SPla/RYanodine receptor (SPRY) domain-containing protein</fullName>
    </submittedName>
</protein>
<accession>A0A5A7PPT3</accession>
<evidence type="ECO:0000313" key="2">
    <source>
        <dbReference type="EMBL" id="GER34621.1"/>
    </source>
</evidence>
<dbReference type="InterPro" id="IPR044736">
    <property type="entry name" value="Gid1/RanBPM/SPLA_SPRY"/>
</dbReference>
<comment type="caution">
    <text evidence="2">The sequence shown here is derived from an EMBL/GenBank/DDBJ whole genome shotgun (WGS) entry which is preliminary data.</text>
</comment>
<feature type="transmembrane region" description="Helical" evidence="1">
    <location>
        <begin position="6"/>
        <end position="24"/>
    </location>
</feature>
<keyword evidence="3" id="KW-1185">Reference proteome</keyword>
<dbReference type="CDD" id="cd12885">
    <property type="entry name" value="SPRY_RanBP_like"/>
    <property type="match status" value="1"/>
</dbReference>
<dbReference type="AlphaFoldDB" id="A0A5A7PPT3"/>
<evidence type="ECO:0000313" key="3">
    <source>
        <dbReference type="Proteomes" id="UP000325081"/>
    </source>
</evidence>
<organism evidence="2 3">
    <name type="scientific">Striga asiatica</name>
    <name type="common">Asiatic witchweed</name>
    <name type="synonym">Buchnera asiatica</name>
    <dbReference type="NCBI Taxonomy" id="4170"/>
    <lineage>
        <taxon>Eukaryota</taxon>
        <taxon>Viridiplantae</taxon>
        <taxon>Streptophyta</taxon>
        <taxon>Embryophyta</taxon>
        <taxon>Tracheophyta</taxon>
        <taxon>Spermatophyta</taxon>
        <taxon>Magnoliopsida</taxon>
        <taxon>eudicotyledons</taxon>
        <taxon>Gunneridae</taxon>
        <taxon>Pentapetalae</taxon>
        <taxon>asterids</taxon>
        <taxon>lamiids</taxon>
        <taxon>Lamiales</taxon>
        <taxon>Orobanchaceae</taxon>
        <taxon>Buchnereae</taxon>
        <taxon>Striga</taxon>
    </lineage>
</organism>
<dbReference type="Gene3D" id="2.60.120.920">
    <property type="match status" value="1"/>
</dbReference>
<proteinExistence type="predicted"/>
<dbReference type="PANTHER" id="PTHR44991">
    <property type="entry name" value="IMMUNOGLOBULIN SUPERFAMILY MEMBER 5"/>
    <property type="match status" value="1"/>
</dbReference>
<reference evidence="3" key="1">
    <citation type="journal article" date="2019" name="Curr. Biol.">
        <title>Genome Sequence of Striga asiatica Provides Insight into the Evolution of Plant Parasitism.</title>
        <authorList>
            <person name="Yoshida S."/>
            <person name="Kim S."/>
            <person name="Wafula E.K."/>
            <person name="Tanskanen J."/>
            <person name="Kim Y.M."/>
            <person name="Honaas L."/>
            <person name="Yang Z."/>
            <person name="Spallek T."/>
            <person name="Conn C.E."/>
            <person name="Ichihashi Y."/>
            <person name="Cheong K."/>
            <person name="Cui S."/>
            <person name="Der J.P."/>
            <person name="Gundlach H."/>
            <person name="Jiao Y."/>
            <person name="Hori C."/>
            <person name="Ishida J.K."/>
            <person name="Kasahara H."/>
            <person name="Kiba T."/>
            <person name="Kim M.S."/>
            <person name="Koo N."/>
            <person name="Laohavisit A."/>
            <person name="Lee Y.H."/>
            <person name="Lumba S."/>
            <person name="McCourt P."/>
            <person name="Mortimer J.C."/>
            <person name="Mutuku J.M."/>
            <person name="Nomura T."/>
            <person name="Sasaki-Sekimoto Y."/>
            <person name="Seto Y."/>
            <person name="Wang Y."/>
            <person name="Wakatake T."/>
            <person name="Sakakibara H."/>
            <person name="Demura T."/>
            <person name="Yamaguchi S."/>
            <person name="Yoneyama K."/>
            <person name="Manabe R.I."/>
            <person name="Nelson D.C."/>
            <person name="Schulman A.H."/>
            <person name="Timko M.P."/>
            <person name="dePamphilis C.W."/>
            <person name="Choi D."/>
            <person name="Shirasu K."/>
        </authorList>
    </citation>
    <scope>NUCLEOTIDE SEQUENCE [LARGE SCALE GENOMIC DNA]</scope>
    <source>
        <strain evidence="3">cv. UVA1</strain>
    </source>
</reference>
<keyword evidence="1" id="KW-0812">Transmembrane</keyword>
<evidence type="ECO:0000256" key="1">
    <source>
        <dbReference type="SAM" id="Phobius"/>
    </source>
</evidence>
<sequence>MVKALHATLIIIAVILALLLVIILRRCFRPKTHKNTQTLHHGIARLHQVSPQLHSKFTWADNPSLATDAVENGWPRFAFAAGKNEKTNLEMGWEVCEGSADLTQKIRWINPEGRTTIVRAGLPLPGPNSSFPQEAYFEITIVERDEGKKISEGDKVKLLNGPETVDKMGTNDGVLISVGLTLGGPLGLWKPGSICFNSTASLYLDGAKLAFESENEKWGIPNKVIGCGYNPSQKKVFFTVDAQLVHEIPCKTDDYSSPLYPTLAANTDVTILVNLGQSPFKYSPANLQRTPNPCFINGTSLGYEDSRELFSMGRIDSQWLQRSANNNTVSSIKAMGYDQDSDGDLFEIVLDNTTGKSPYATIHHQ</sequence>
<keyword evidence="2" id="KW-0675">Receptor</keyword>
<gene>
    <name evidence="2" type="ORF">STAS_10861</name>
</gene>
<dbReference type="EMBL" id="BKCP01004927">
    <property type="protein sequence ID" value="GER34621.1"/>
    <property type="molecule type" value="Genomic_DNA"/>
</dbReference>
<dbReference type="Proteomes" id="UP000325081">
    <property type="component" value="Unassembled WGS sequence"/>
</dbReference>
<dbReference type="InterPro" id="IPR043136">
    <property type="entry name" value="B30.2/SPRY_sf"/>
</dbReference>
<name>A0A5A7PPT3_STRAF</name>
<keyword evidence="1" id="KW-1133">Transmembrane helix</keyword>
<keyword evidence="1" id="KW-0472">Membrane</keyword>
<dbReference type="OrthoDB" id="258495at2759"/>